<dbReference type="Pfam" id="PF08241">
    <property type="entry name" value="Methyltransf_11"/>
    <property type="match status" value="1"/>
</dbReference>
<organism evidence="2 3">
    <name type="scientific">Bosea lupini</name>
    <dbReference type="NCBI Taxonomy" id="1036779"/>
    <lineage>
        <taxon>Bacteria</taxon>
        <taxon>Pseudomonadati</taxon>
        <taxon>Pseudomonadota</taxon>
        <taxon>Alphaproteobacteria</taxon>
        <taxon>Hyphomicrobiales</taxon>
        <taxon>Boseaceae</taxon>
        <taxon>Bosea</taxon>
    </lineage>
</organism>
<keyword evidence="2" id="KW-0808">Transferase</keyword>
<dbReference type="Gene3D" id="3.40.50.150">
    <property type="entry name" value="Vaccinia Virus protein VP39"/>
    <property type="match status" value="1"/>
</dbReference>
<evidence type="ECO:0000313" key="3">
    <source>
        <dbReference type="Proteomes" id="UP000199664"/>
    </source>
</evidence>
<dbReference type="Proteomes" id="UP000199664">
    <property type="component" value="Unassembled WGS sequence"/>
</dbReference>
<reference evidence="3" key="1">
    <citation type="submission" date="2016-10" db="EMBL/GenBank/DDBJ databases">
        <authorList>
            <person name="Varghese N."/>
            <person name="Submissions S."/>
        </authorList>
    </citation>
    <scope>NUCLEOTIDE SEQUENCE [LARGE SCALE GENOMIC DNA]</scope>
    <source>
        <strain evidence="3">LMG 26383,CCUG 61248,R- 45681</strain>
    </source>
</reference>
<accession>A0A1H7XVC6</accession>
<feature type="domain" description="Methyltransferase type 11" evidence="1">
    <location>
        <begin position="103"/>
        <end position="203"/>
    </location>
</feature>
<evidence type="ECO:0000259" key="1">
    <source>
        <dbReference type="Pfam" id="PF08241"/>
    </source>
</evidence>
<dbReference type="AlphaFoldDB" id="A0A1H7XVC6"/>
<protein>
    <submittedName>
        <fullName evidence="2">Methyltransferase domain-containing protein</fullName>
    </submittedName>
</protein>
<sequence length="326" mass="35192">MTSTRTIPFRCPHPECGNLQETADRTGLACDKGHVYPYAPGTQIPVFADAPAGSSEYSIVDAAEIHDNALRWLFATFCTDEDTLRENLISRLGLVPGQSLLVTGAGAGNDLPYIAEKMEGRGTIHAQDIASQMLLAGASRHGDALSAIGIDIRFSVCDATQLPYADRVFDAAYHYGGINLFSSVGQGIAEMNRVVKPGGKIVISDEGLAPWLLNSEIGKQLVANNHLYACQAPIALLPETARDVKLSFELHNCFYVIEFSVGDGPLPINIDVPHVGRRGGSIRKRYAGRLEGIDPALKEAVYAEAERVGESRVDFLEKALRAALRT</sequence>
<gene>
    <name evidence="2" type="ORF">SAMN04515666_110195</name>
</gene>
<evidence type="ECO:0000313" key="2">
    <source>
        <dbReference type="EMBL" id="SEM37720.1"/>
    </source>
</evidence>
<name>A0A1H7XVC6_9HYPH</name>
<proteinExistence type="predicted"/>
<dbReference type="STRING" id="1036779.SAMN04515666_110195"/>
<dbReference type="InterPro" id="IPR013216">
    <property type="entry name" value="Methyltransf_11"/>
</dbReference>
<dbReference type="EMBL" id="FOAN01000010">
    <property type="protein sequence ID" value="SEM37720.1"/>
    <property type="molecule type" value="Genomic_DNA"/>
</dbReference>
<dbReference type="InterPro" id="IPR029063">
    <property type="entry name" value="SAM-dependent_MTases_sf"/>
</dbReference>
<dbReference type="SUPFAM" id="SSF53335">
    <property type="entry name" value="S-adenosyl-L-methionine-dependent methyltransferases"/>
    <property type="match status" value="1"/>
</dbReference>
<keyword evidence="2" id="KW-0489">Methyltransferase</keyword>
<dbReference type="GO" id="GO:0032259">
    <property type="term" value="P:methylation"/>
    <property type="evidence" value="ECO:0007669"/>
    <property type="project" value="UniProtKB-KW"/>
</dbReference>
<dbReference type="GO" id="GO:0008757">
    <property type="term" value="F:S-adenosylmethionine-dependent methyltransferase activity"/>
    <property type="evidence" value="ECO:0007669"/>
    <property type="project" value="InterPro"/>
</dbReference>
<keyword evidence="3" id="KW-1185">Reference proteome</keyword>